<feature type="transmembrane region" description="Helical" evidence="3">
    <location>
        <begin position="81"/>
        <end position="99"/>
    </location>
</feature>
<keyword evidence="2" id="KW-1003">Cell membrane</keyword>
<gene>
    <name evidence="5" type="ORF">GSOID_T00007924001</name>
    <name evidence="6" type="ORF">GSOID_T00024939001</name>
</gene>
<dbReference type="GO" id="GO:0005886">
    <property type="term" value="C:plasma membrane"/>
    <property type="evidence" value="ECO:0007669"/>
    <property type="project" value="UniProtKB-SubCell"/>
</dbReference>
<keyword evidence="7" id="KW-1185">Reference proteome</keyword>
<feature type="transmembrane region" description="Helical" evidence="3">
    <location>
        <begin position="41"/>
        <end position="60"/>
    </location>
</feature>
<dbReference type="GO" id="GO:0036376">
    <property type="term" value="P:sodium ion export across plasma membrane"/>
    <property type="evidence" value="ECO:0007669"/>
    <property type="project" value="TreeGrafter"/>
</dbReference>
<dbReference type="PANTHER" id="PTHR43294">
    <property type="entry name" value="SODIUM/POTASSIUM-TRANSPORTING ATPASE SUBUNIT ALPHA"/>
    <property type="match status" value="1"/>
</dbReference>
<dbReference type="Proteomes" id="UP000001307">
    <property type="component" value="Unassembled WGS sequence"/>
</dbReference>
<feature type="domain" description="Cation-transporting P-type ATPase C-terminal" evidence="4">
    <location>
        <begin position="37"/>
        <end position="136"/>
    </location>
</feature>
<evidence type="ECO:0000313" key="7">
    <source>
        <dbReference type="Proteomes" id="UP000001307"/>
    </source>
</evidence>
<feature type="transmembrane region" description="Helical" evidence="3">
    <location>
        <begin position="111"/>
        <end position="129"/>
    </location>
</feature>
<evidence type="ECO:0000256" key="3">
    <source>
        <dbReference type="SAM" id="Phobius"/>
    </source>
</evidence>
<dbReference type="Pfam" id="PF00689">
    <property type="entry name" value="Cation_ATPase_C"/>
    <property type="match status" value="1"/>
</dbReference>
<proteinExistence type="predicted"/>
<dbReference type="InterPro" id="IPR023298">
    <property type="entry name" value="ATPase_P-typ_TM_dom_sf"/>
</dbReference>
<protein>
    <recommendedName>
        <fullName evidence="4">Cation-transporting P-type ATPase C-terminal domain-containing protein</fullName>
    </recommendedName>
</protein>
<evidence type="ECO:0000256" key="1">
    <source>
        <dbReference type="ARBA" id="ARBA00004651"/>
    </source>
</evidence>
<comment type="subcellular location">
    <subcellularLocation>
        <location evidence="1">Cell membrane</location>
        <topology evidence="1">Multi-pass membrane protein</topology>
    </subcellularLocation>
</comment>
<dbReference type="InterPro" id="IPR050510">
    <property type="entry name" value="Cation_transp_ATPase_P-type"/>
</dbReference>
<organism evidence="5">
    <name type="scientific">Oikopleura dioica</name>
    <name type="common">Tunicate</name>
    <dbReference type="NCBI Taxonomy" id="34765"/>
    <lineage>
        <taxon>Eukaryota</taxon>
        <taxon>Metazoa</taxon>
        <taxon>Chordata</taxon>
        <taxon>Tunicata</taxon>
        <taxon>Appendicularia</taxon>
        <taxon>Copelata</taxon>
        <taxon>Oikopleuridae</taxon>
        <taxon>Oikopleura</taxon>
    </lineage>
</organism>
<dbReference type="InParanoid" id="E4XCP5"/>
<keyword evidence="3" id="KW-0812">Transmembrane</keyword>
<evidence type="ECO:0000259" key="4">
    <source>
        <dbReference type="Pfam" id="PF00689"/>
    </source>
</evidence>
<dbReference type="PANTHER" id="PTHR43294:SF13">
    <property type="entry name" value="SODIUM_POTASSIUM-TRANSPORTING ATPASE SUBUNIT ALPHA"/>
    <property type="match status" value="1"/>
</dbReference>
<dbReference type="GO" id="GO:0030007">
    <property type="term" value="P:intracellular potassium ion homeostasis"/>
    <property type="evidence" value="ECO:0007669"/>
    <property type="project" value="TreeGrafter"/>
</dbReference>
<keyword evidence="3" id="KW-0472">Membrane</keyword>
<dbReference type="GO" id="GO:0006883">
    <property type="term" value="P:intracellular sodium ion homeostasis"/>
    <property type="evidence" value="ECO:0007669"/>
    <property type="project" value="TreeGrafter"/>
</dbReference>
<dbReference type="OrthoDB" id="3352408at2759"/>
<dbReference type="SUPFAM" id="SSF81665">
    <property type="entry name" value="Calcium ATPase, transmembrane domain M"/>
    <property type="match status" value="1"/>
</dbReference>
<dbReference type="InterPro" id="IPR006068">
    <property type="entry name" value="ATPase_P-typ_cation-transptr_C"/>
</dbReference>
<dbReference type="GO" id="GO:1990573">
    <property type="term" value="P:potassium ion import across plasma membrane"/>
    <property type="evidence" value="ECO:0007669"/>
    <property type="project" value="TreeGrafter"/>
</dbReference>
<reference evidence="5" key="1">
    <citation type="journal article" date="2010" name="Science">
        <title>Plasticity of animal genome architecture unmasked by rapid evolution of a pelagic tunicate.</title>
        <authorList>
            <person name="Denoeud F."/>
            <person name="Henriet S."/>
            <person name="Mungpakdee S."/>
            <person name="Aury J.M."/>
            <person name="Da Silva C."/>
            <person name="Brinkmann H."/>
            <person name="Mikhaleva J."/>
            <person name="Olsen L.C."/>
            <person name="Jubin C."/>
            <person name="Canestro C."/>
            <person name="Bouquet J.M."/>
            <person name="Danks G."/>
            <person name="Poulain J."/>
            <person name="Campsteijn C."/>
            <person name="Adamski M."/>
            <person name="Cross I."/>
            <person name="Yadetie F."/>
            <person name="Muffato M."/>
            <person name="Louis A."/>
            <person name="Butcher S."/>
            <person name="Tsagkogeorga G."/>
            <person name="Konrad A."/>
            <person name="Singh S."/>
            <person name="Jensen M.F."/>
            <person name="Cong E.H."/>
            <person name="Eikeseth-Otteraa H."/>
            <person name="Noel B."/>
            <person name="Anthouard V."/>
            <person name="Porcel B.M."/>
            <person name="Kachouri-Lafond R."/>
            <person name="Nishino A."/>
            <person name="Ugolini M."/>
            <person name="Chourrout P."/>
            <person name="Nishida H."/>
            <person name="Aasland R."/>
            <person name="Huzurbazar S."/>
            <person name="Westhof E."/>
            <person name="Delsuc F."/>
            <person name="Lehrach H."/>
            <person name="Reinhardt R."/>
            <person name="Weissenbach J."/>
            <person name="Roy S.W."/>
            <person name="Artiguenave F."/>
            <person name="Postlethwait J.H."/>
            <person name="Manak J.R."/>
            <person name="Thompson E.M."/>
            <person name="Jaillon O."/>
            <person name="Du Pasquier L."/>
            <person name="Boudinot P."/>
            <person name="Liberles D.A."/>
            <person name="Volff J.N."/>
            <person name="Philippe H."/>
            <person name="Lenhard B."/>
            <person name="Roest Crollius H."/>
            <person name="Wincker P."/>
            <person name="Chourrout D."/>
        </authorList>
    </citation>
    <scope>NUCLEOTIDE SEQUENCE [LARGE SCALE GENOMIC DNA]</scope>
</reference>
<dbReference type="FunFam" id="1.20.1110.10:FF:000095">
    <property type="entry name" value="Sodium/potassium-transporting ATPase subunit alpha-1"/>
    <property type="match status" value="1"/>
</dbReference>
<dbReference type="GO" id="GO:1902600">
    <property type="term" value="P:proton transmembrane transport"/>
    <property type="evidence" value="ECO:0007669"/>
    <property type="project" value="TreeGrafter"/>
</dbReference>
<evidence type="ECO:0000313" key="5">
    <source>
        <dbReference type="EMBL" id="CBY09370.1"/>
    </source>
</evidence>
<dbReference type="AlphaFoldDB" id="E4XCP5"/>
<dbReference type="Gene3D" id="1.20.1110.10">
    <property type="entry name" value="Calcium-transporting ATPase, transmembrane domain"/>
    <property type="match status" value="1"/>
</dbReference>
<dbReference type="EMBL" id="FN654557">
    <property type="protein sequence ID" value="CBY34901.1"/>
    <property type="molecule type" value="Genomic_DNA"/>
</dbReference>
<keyword evidence="3" id="KW-1133">Transmembrane helix</keyword>
<accession>E4XCP5</accession>
<dbReference type="Proteomes" id="UP000011014">
    <property type="component" value="Unassembled WGS sequence"/>
</dbReference>
<name>E4XCP5_OIKDI</name>
<evidence type="ECO:0000313" key="6">
    <source>
        <dbReference type="EMBL" id="CBY34901.1"/>
    </source>
</evidence>
<dbReference type="PRINTS" id="PR00121">
    <property type="entry name" value="NAKATPASE"/>
</dbReference>
<evidence type="ECO:0000256" key="2">
    <source>
        <dbReference type="ARBA" id="ARBA00022475"/>
    </source>
</evidence>
<sequence>MLDHGFYPYDLLGLRARWDDAEYHMVEDSYGQQWASSQRKIVEFTCHTMFFTAIVIVQWADVIICKTRRLSIVEQGMNNKVLIAGLFEETLLAALLAYCPGTDAMLRMFPVEWYCWFVPMPFSLIIFVYDEARRYLLRKYPGGWVEQETYY</sequence>
<dbReference type="GO" id="GO:0005391">
    <property type="term" value="F:P-type sodium:potassium-exchanging transporter activity"/>
    <property type="evidence" value="ECO:0007669"/>
    <property type="project" value="TreeGrafter"/>
</dbReference>
<dbReference type="EMBL" id="FN653037">
    <property type="protein sequence ID" value="CBY09370.1"/>
    <property type="molecule type" value="Genomic_DNA"/>
</dbReference>